<dbReference type="RefSeq" id="WP_039716103.1">
    <property type="nucleotide sequence ID" value="NZ_JTJC03000005.1"/>
</dbReference>
<evidence type="ECO:0000256" key="2">
    <source>
        <dbReference type="ARBA" id="ARBA00004401"/>
    </source>
</evidence>
<dbReference type="OrthoDB" id="9802919at2"/>
<dbReference type="Gene3D" id="2.10.109.10">
    <property type="entry name" value="Umud Fragment, subunit A"/>
    <property type="match status" value="1"/>
</dbReference>
<evidence type="ECO:0000313" key="13">
    <source>
        <dbReference type="Proteomes" id="UP000031532"/>
    </source>
</evidence>
<keyword evidence="8" id="KW-1133">Transmembrane helix</keyword>
<evidence type="ECO:0000256" key="9">
    <source>
        <dbReference type="RuleBase" id="RU362042"/>
    </source>
</evidence>
<evidence type="ECO:0000256" key="6">
    <source>
        <dbReference type="ARBA" id="ARBA00022801"/>
    </source>
</evidence>
<evidence type="ECO:0000256" key="8">
    <source>
        <dbReference type="RuleBase" id="RU003993"/>
    </source>
</evidence>
<feature type="domain" description="Peptidase S26" evidence="11">
    <location>
        <begin position="35"/>
        <end position="194"/>
    </location>
</feature>
<proteinExistence type="inferred from homology"/>
<dbReference type="GO" id="GO:0009003">
    <property type="term" value="F:signal peptidase activity"/>
    <property type="evidence" value="ECO:0007669"/>
    <property type="project" value="UniProtKB-EC"/>
</dbReference>
<dbReference type="GO" id="GO:0005886">
    <property type="term" value="C:plasma membrane"/>
    <property type="evidence" value="ECO:0007669"/>
    <property type="project" value="UniProtKB-SubCell"/>
</dbReference>
<feature type="transmembrane region" description="Helical" evidence="8">
    <location>
        <begin position="37"/>
        <end position="54"/>
    </location>
</feature>
<protein>
    <recommendedName>
        <fullName evidence="4 8">Signal peptidase I</fullName>
        <ecNumber evidence="4 8">3.4.21.89</ecNumber>
    </recommendedName>
</protein>
<dbReference type="EMBL" id="JTJC03000005">
    <property type="protein sequence ID" value="NHC36434.1"/>
    <property type="molecule type" value="Genomic_DNA"/>
</dbReference>
<name>A0A9X5I676_9CYAN</name>
<dbReference type="PROSITE" id="PS00760">
    <property type="entry name" value="SPASE_I_2"/>
    <property type="match status" value="1"/>
</dbReference>
<evidence type="ECO:0000256" key="10">
    <source>
        <dbReference type="SAM" id="MobiDB-lite"/>
    </source>
</evidence>
<keyword evidence="5 8" id="KW-0645">Protease</keyword>
<dbReference type="InterPro" id="IPR019757">
    <property type="entry name" value="Pept_S26A_signal_pept_1_Lys-AS"/>
</dbReference>
<dbReference type="PRINTS" id="PR00727">
    <property type="entry name" value="LEADERPTASE"/>
</dbReference>
<comment type="subcellular location">
    <subcellularLocation>
        <location evidence="2">Cell membrane</location>
        <topology evidence="2">Single-pass type II membrane protein</topology>
    </subcellularLocation>
    <subcellularLocation>
        <location evidence="9">Membrane</location>
        <topology evidence="9">Single-pass type II membrane protein</topology>
    </subcellularLocation>
</comment>
<dbReference type="EC" id="3.4.21.89" evidence="4 8"/>
<feature type="active site" evidence="7">
    <location>
        <position position="114"/>
    </location>
</feature>
<feature type="compositionally biased region" description="Polar residues" evidence="10">
    <location>
        <begin position="1"/>
        <end position="12"/>
    </location>
</feature>
<comment type="catalytic activity">
    <reaction evidence="1 8">
        <text>Cleavage of hydrophobic, N-terminal signal or leader sequences from secreted and periplasmic proteins.</text>
        <dbReference type="EC" id="3.4.21.89"/>
    </reaction>
</comment>
<accession>A0A9X5I676</accession>
<dbReference type="InterPro" id="IPR019756">
    <property type="entry name" value="Pept_S26A_signal_pept_1_Ser-AS"/>
</dbReference>
<feature type="region of interest" description="Disordered" evidence="10">
    <location>
        <begin position="1"/>
        <end position="24"/>
    </location>
</feature>
<evidence type="ECO:0000256" key="1">
    <source>
        <dbReference type="ARBA" id="ARBA00000677"/>
    </source>
</evidence>
<dbReference type="AlphaFoldDB" id="A0A9X5I676"/>
<keyword evidence="6 8" id="KW-0378">Hydrolase</keyword>
<dbReference type="Pfam" id="PF10502">
    <property type="entry name" value="Peptidase_S26"/>
    <property type="match status" value="1"/>
</dbReference>
<dbReference type="GO" id="GO:0004252">
    <property type="term" value="F:serine-type endopeptidase activity"/>
    <property type="evidence" value="ECO:0007669"/>
    <property type="project" value="InterPro"/>
</dbReference>
<gene>
    <name evidence="12" type="primary">lepB</name>
    <name evidence="12" type="ORF">QH73_0017600</name>
</gene>
<keyword evidence="8" id="KW-0472">Membrane</keyword>
<dbReference type="CDD" id="cd06530">
    <property type="entry name" value="S26_SPase_I"/>
    <property type="match status" value="1"/>
</dbReference>
<keyword evidence="8" id="KW-0812">Transmembrane</keyword>
<dbReference type="PANTHER" id="PTHR43390:SF1">
    <property type="entry name" value="CHLOROPLAST PROCESSING PEPTIDASE"/>
    <property type="match status" value="1"/>
</dbReference>
<organism evidence="12 13">
    <name type="scientific">Scytonema millei VB511283</name>
    <dbReference type="NCBI Taxonomy" id="1245923"/>
    <lineage>
        <taxon>Bacteria</taxon>
        <taxon>Bacillati</taxon>
        <taxon>Cyanobacteriota</taxon>
        <taxon>Cyanophyceae</taxon>
        <taxon>Nostocales</taxon>
        <taxon>Scytonemataceae</taxon>
        <taxon>Scytonema</taxon>
    </lineage>
</organism>
<comment type="caution">
    <text evidence="12">The sequence shown here is derived from an EMBL/GenBank/DDBJ whole genome shotgun (WGS) entry which is preliminary data.</text>
</comment>
<feature type="active site" evidence="7">
    <location>
        <position position="64"/>
    </location>
</feature>
<dbReference type="InterPro" id="IPR036286">
    <property type="entry name" value="LexA/Signal_pep-like_sf"/>
</dbReference>
<dbReference type="InterPro" id="IPR019758">
    <property type="entry name" value="Pept_S26A_signal_pept_1_CS"/>
</dbReference>
<evidence type="ECO:0000256" key="5">
    <source>
        <dbReference type="ARBA" id="ARBA00022670"/>
    </source>
</evidence>
<feature type="compositionally biased region" description="Low complexity" evidence="10">
    <location>
        <begin position="13"/>
        <end position="24"/>
    </location>
</feature>
<sequence>MTSQKTNSPDPATTTQETKTSETSGLLRLWRSQQENIRLVAIALVMALIIRIFVAEPRYIPSDSMIPTLHTGDRLVVEKVSYWFHPAETGDIVVFEPPAQLQSMGYHKNQVFIKRVIGQPGDTVSVKNGLVYLNGRSLSEDYIAEPPAYQLNSVQVPAESYFVMGDNRNDSNDSHVWGFLPQENIIGRAVFRFFPLDRMGFISN</sequence>
<evidence type="ECO:0000259" key="11">
    <source>
        <dbReference type="Pfam" id="PF10502"/>
    </source>
</evidence>
<dbReference type="NCBIfam" id="TIGR02227">
    <property type="entry name" value="sigpep_I_bact"/>
    <property type="match status" value="1"/>
</dbReference>
<dbReference type="PROSITE" id="PS00501">
    <property type="entry name" value="SPASE_I_1"/>
    <property type="match status" value="1"/>
</dbReference>
<evidence type="ECO:0000256" key="3">
    <source>
        <dbReference type="ARBA" id="ARBA00009370"/>
    </source>
</evidence>
<dbReference type="InterPro" id="IPR000223">
    <property type="entry name" value="Pept_S26A_signal_pept_1"/>
</dbReference>
<dbReference type="PROSITE" id="PS00761">
    <property type="entry name" value="SPASE_I_3"/>
    <property type="match status" value="1"/>
</dbReference>
<evidence type="ECO:0000256" key="4">
    <source>
        <dbReference type="ARBA" id="ARBA00013208"/>
    </source>
</evidence>
<keyword evidence="13" id="KW-1185">Reference proteome</keyword>
<evidence type="ECO:0000313" key="12">
    <source>
        <dbReference type="EMBL" id="NHC36434.1"/>
    </source>
</evidence>
<dbReference type="Proteomes" id="UP000031532">
    <property type="component" value="Unassembled WGS sequence"/>
</dbReference>
<dbReference type="InterPro" id="IPR019533">
    <property type="entry name" value="Peptidase_S26"/>
</dbReference>
<reference evidence="12 13" key="1">
    <citation type="journal article" date="2015" name="Genome Announc.">
        <title>Draft Genome Sequence of the Terrestrial Cyanobacterium Scytonema millei VB511283, Isolated from Eastern India.</title>
        <authorList>
            <person name="Sen D."/>
            <person name="Chandrababunaidu M.M."/>
            <person name="Singh D."/>
            <person name="Sanghi N."/>
            <person name="Ghorai A."/>
            <person name="Mishra G.P."/>
            <person name="Madduluri M."/>
            <person name="Adhikary S.P."/>
            <person name="Tripathy S."/>
        </authorList>
    </citation>
    <scope>NUCLEOTIDE SEQUENCE [LARGE SCALE GENOMIC DNA]</scope>
    <source>
        <strain evidence="12 13">VB511283</strain>
    </source>
</reference>
<evidence type="ECO:0000256" key="7">
    <source>
        <dbReference type="PIRSR" id="PIRSR600223-1"/>
    </source>
</evidence>
<dbReference type="SUPFAM" id="SSF51306">
    <property type="entry name" value="LexA/Signal peptidase"/>
    <property type="match status" value="1"/>
</dbReference>
<comment type="similarity">
    <text evidence="3 9">Belongs to the peptidase S26 family.</text>
</comment>
<dbReference type="PANTHER" id="PTHR43390">
    <property type="entry name" value="SIGNAL PEPTIDASE I"/>
    <property type="match status" value="1"/>
</dbReference>
<dbReference type="GO" id="GO:0006465">
    <property type="term" value="P:signal peptide processing"/>
    <property type="evidence" value="ECO:0007669"/>
    <property type="project" value="InterPro"/>
</dbReference>